<dbReference type="Proteomes" id="UP001565471">
    <property type="component" value="Unassembled WGS sequence"/>
</dbReference>
<name>A0ABV4F0C4_BRAEL</name>
<keyword evidence="3" id="KW-1185">Reference proteome</keyword>
<reference evidence="2 3" key="1">
    <citation type="submission" date="2024-07" db="EMBL/GenBank/DDBJ databases">
        <title>Genomic Encyclopedia of Type Strains, Phase V (KMG-V): Genome sequencing to study the core and pangenomes of soil and plant-associated prokaryotes.</title>
        <authorList>
            <person name="Whitman W."/>
        </authorList>
    </citation>
    <scope>NUCLEOTIDE SEQUENCE [LARGE SCALE GENOMIC DNA]</scope>
    <source>
        <strain evidence="2 3">USDA 415</strain>
    </source>
</reference>
<dbReference type="RefSeq" id="WP_253623512.1">
    <property type="nucleotide sequence ID" value="NZ_CP126026.1"/>
</dbReference>
<feature type="transmembrane region" description="Helical" evidence="1">
    <location>
        <begin position="6"/>
        <end position="25"/>
    </location>
</feature>
<keyword evidence="1" id="KW-0812">Transmembrane</keyword>
<keyword evidence="1" id="KW-0472">Membrane</keyword>
<organism evidence="2 3">
    <name type="scientific">Bradyrhizobium elkanii</name>
    <dbReference type="NCBI Taxonomy" id="29448"/>
    <lineage>
        <taxon>Bacteria</taxon>
        <taxon>Pseudomonadati</taxon>
        <taxon>Pseudomonadota</taxon>
        <taxon>Alphaproteobacteria</taxon>
        <taxon>Hyphomicrobiales</taxon>
        <taxon>Nitrobacteraceae</taxon>
        <taxon>Bradyrhizobium</taxon>
    </lineage>
</organism>
<keyword evidence="1" id="KW-1133">Transmembrane helix</keyword>
<sequence length="381" mass="41180">MSGADFGLLFLSLIGIVIGLILLVFPKKRRLGKWLTLCSLLGIVVSFGIFLAFEDDFAREDGFLDKNDKRAARAQGYVSAKDWKPVREKLAENAAKAKAQTPAATVAPVNSLPKKSSRLCAIGEPISGKAIAGKRSVPVLNGPSESSGSMINQTASAAFNRQIPETLSPSADLELLCESNGYVQVIVTGFMGQPPTPPALQGWVKKESVSTELTEDQKRGLFWDFASADLTPEDRSFLRVGALKILNDDKRCLRIDGGSKGSSSGGKQYYVTCGGSGGELFNVFFDKADAIVQTPLKHPEPFDETSSRRLCEAAIKESASHPSTVNIHSFMGYATKTFGNGNRFVWQTFSAKNSYGLELTYQALCTVTPDGKSEITISEKK</sequence>
<accession>A0ABV4F0C4</accession>
<proteinExistence type="predicted"/>
<protein>
    <submittedName>
        <fullName evidence="2">Uncharacterized protein</fullName>
    </submittedName>
</protein>
<comment type="caution">
    <text evidence="2">The sequence shown here is derived from an EMBL/GenBank/DDBJ whole genome shotgun (WGS) entry which is preliminary data.</text>
</comment>
<evidence type="ECO:0000313" key="2">
    <source>
        <dbReference type="EMBL" id="MEY9316886.1"/>
    </source>
</evidence>
<evidence type="ECO:0000313" key="3">
    <source>
        <dbReference type="Proteomes" id="UP001565471"/>
    </source>
</evidence>
<feature type="transmembrane region" description="Helical" evidence="1">
    <location>
        <begin position="34"/>
        <end position="53"/>
    </location>
</feature>
<evidence type="ECO:0000256" key="1">
    <source>
        <dbReference type="SAM" id="Phobius"/>
    </source>
</evidence>
<gene>
    <name evidence="2" type="ORF">ABIF29_003685</name>
</gene>
<dbReference type="EMBL" id="JBGBZA010000002">
    <property type="protein sequence ID" value="MEY9316886.1"/>
    <property type="molecule type" value="Genomic_DNA"/>
</dbReference>